<keyword evidence="3" id="KW-0964">Secreted</keyword>
<feature type="domain" description="EGF-like" evidence="13">
    <location>
        <begin position="1330"/>
        <end position="1364"/>
    </location>
</feature>
<dbReference type="GO" id="GO:0005509">
    <property type="term" value="F:calcium ion binding"/>
    <property type="evidence" value="ECO:0007669"/>
    <property type="project" value="InterPro"/>
</dbReference>
<evidence type="ECO:0000256" key="6">
    <source>
        <dbReference type="ARBA" id="ARBA00022729"/>
    </source>
</evidence>
<evidence type="ECO:0000256" key="7">
    <source>
        <dbReference type="ARBA" id="ARBA00022737"/>
    </source>
</evidence>
<dbReference type="Pfam" id="PF12662">
    <property type="entry name" value="cEGF"/>
    <property type="match status" value="2"/>
</dbReference>
<sequence>MQKFTSIRCSVAALLRDKTKKVDCEGGIDLATSSKTCSSMKDTGKRCCDQCMSGKAVGRTRGATACTALVHGKSGEQLLAGDAFTQCCKNEVENNSRAPSRNTTTVSKKLTEYDLSPMASVCEEYAPNELCAHHCIPIPGAYKCECNPGFMLMADGRNCREVTKNRCKPHNPCQHKCNDNGVSVKCSCRRGYQLMADGKSCEDIDECVLDPPVCLPNTKCFNIVGSYKCIPIKNGKSNVDKGKCPSGFTKNLANNACDDINECNLPSPPCPSYICENTIGGYKCGGISGDPGSMPSKPKTPVEDGCPPGFISGFNEECEDIDECALGKDDCNKMSQFCINIRGSFHCQDKGSKHCPPGFKTNSITNKCEDINECDDGQDICRPDQICVNVLGEYDCKAKVYSRTSSKYECPDGMRKNKANSLCEDIDECTEGTHLCDLYQNCLNTNGSHECHCIKGFELDPKTRACTDINECATDLNNCIPETQRCDNTVGSFLCIRFLSCGTGYTLHHSTSTCEDIDECALGIHNCARAGPEYQCLNLPGSFRCQKPTPPEYDYDEYYEIDEEVDPSTNETRVITTTTLAPTTMEIPKTTPVPITIPTEAKPEEPKVLQPERTEDNSIDNGINTNINNHPEKSEPEHPRQPEYPNPNNENPEPIPREEVQPQEPRQKNYYEPTQTQEHAPSEPRQPNYYEPSEPKDPRQPNYDQKKPQEHNPSEPNYEQTRPQEYIPSQPTQPNYYEPSEPKDPRQPNYEQNKPRENTPNEPREPNYEKSRPQEYNPSEPRQPNYYDLSEPKDPRQTNYEQNKPQENTPSERREPSYEQTRPQEYIPSEPTQPNYYEPTESTRIVDQVTYEIDNSIPIRYPGMIETTYSPIPEYPTSPKFVNVYVGHETATVIGAKNEDGSVSVDTKDLAKNEWTKINEKPNCQTGFELDQYGACFDIDECATNRHSCSGLTEVCRNTMGGYLCDCAYGFRRDLLSMACTPVTTSSSTTTSTSTSTTTTTSTSSAPTTSSTRSNFWEYTGYKRPIKRPFKPRSSCDVGYHLNSENGKCEDVDECLNGQANCAAAEICVNTDGGFRCECLPNWRLDSDRHRCVPIRKYPDLFPTGYRNHPIYPPVDPNEIIPGPRGPKVMGEPEITQIEDRGLVFKCPWGTKLGDDQTCEDIDECVTGEAQCGPLQICTNLHGGYTCSCPVGHRLIGDHQCEDIDECAQGGSVPTCSENAECVNSIGSYQCRCHEGFRTAPANDKVCVDVDECSESYLGSLCQQRCNNVWGSYRCSCFRGYRLNADNLLFFNWFSDTAVTTSSGKAFQICIALLLIKCLEGLDDACSNTNIDECETGEAPCSHGSQYKGSSDVCLNTRGGYRCHKITCPQGYQLEHKHRCTKIQRNCPPSDWECAHQPSTYSYNFITFVSNLYIPESKVDLFTMRGPAWPAATMRFQLRVVNVDAPPSVKEKADVNSFLLVQTANQAVMSLVKPLQGLQSIELELSMELYSRGQFGGIAVAKIYIHVSEYEF</sequence>
<evidence type="ECO:0000256" key="3">
    <source>
        <dbReference type="ARBA" id="ARBA00022525"/>
    </source>
</evidence>
<dbReference type="Gene3D" id="2.10.25.10">
    <property type="entry name" value="Laminin"/>
    <property type="match status" value="15"/>
</dbReference>
<gene>
    <name evidence="14" type="primary">jg8755</name>
    <name evidence="14" type="ORF">PAEG_LOCUS19794</name>
</gene>
<dbReference type="PROSITE" id="PS01187">
    <property type="entry name" value="EGF_CA"/>
    <property type="match status" value="5"/>
</dbReference>
<keyword evidence="4" id="KW-0272">Extracellular matrix</keyword>
<feature type="region of interest" description="Disordered" evidence="12">
    <location>
        <begin position="586"/>
        <end position="841"/>
    </location>
</feature>
<proteinExistence type="inferred from homology"/>
<feature type="compositionally biased region" description="Polar residues" evidence="12">
    <location>
        <begin position="714"/>
        <end position="735"/>
    </location>
</feature>
<keyword evidence="9 11" id="KW-1015">Disulfide bond</keyword>
<dbReference type="PROSITE" id="PS01186">
    <property type="entry name" value="EGF_2"/>
    <property type="match status" value="2"/>
</dbReference>
<feature type="compositionally biased region" description="Low complexity" evidence="12">
    <location>
        <begin position="587"/>
        <end position="599"/>
    </location>
</feature>
<dbReference type="EMBL" id="CAKXAJ010025764">
    <property type="protein sequence ID" value="CAH2243695.1"/>
    <property type="molecule type" value="Genomic_DNA"/>
</dbReference>
<feature type="compositionally biased region" description="Low complexity" evidence="12">
    <location>
        <begin position="984"/>
        <end position="1012"/>
    </location>
</feature>
<dbReference type="InterPro" id="IPR000152">
    <property type="entry name" value="EGF-type_Asp/Asn_hydroxyl_site"/>
</dbReference>
<feature type="compositionally biased region" description="Basic and acidic residues" evidence="12">
    <location>
        <begin position="655"/>
        <end position="669"/>
    </location>
</feature>
<dbReference type="PANTHER" id="PTHR24034">
    <property type="entry name" value="EGF-LIKE DOMAIN-CONTAINING PROTEIN"/>
    <property type="match status" value="1"/>
</dbReference>
<protein>
    <submittedName>
        <fullName evidence="14">Jg8755 protein</fullName>
    </submittedName>
</protein>
<comment type="caution">
    <text evidence="11">Lacks conserved residue(s) required for the propagation of feature annotation.</text>
</comment>
<dbReference type="InterPro" id="IPR001881">
    <property type="entry name" value="EGF-like_Ca-bd_dom"/>
</dbReference>
<dbReference type="Pfam" id="PF22914">
    <property type="entry name" value="Fibulin_C"/>
    <property type="match status" value="1"/>
</dbReference>
<keyword evidence="10" id="KW-0325">Glycoprotein</keyword>
<feature type="domain" description="EGF-like" evidence="13">
    <location>
        <begin position="1051"/>
        <end position="1093"/>
    </location>
</feature>
<reference evidence="14" key="1">
    <citation type="submission" date="2022-03" db="EMBL/GenBank/DDBJ databases">
        <authorList>
            <person name="Lindestad O."/>
        </authorList>
    </citation>
    <scope>NUCLEOTIDE SEQUENCE</scope>
</reference>
<dbReference type="FunFam" id="2.10.25.10:FF:000038">
    <property type="entry name" value="Fibrillin 2"/>
    <property type="match status" value="2"/>
</dbReference>
<comment type="caution">
    <text evidence="14">The sequence shown here is derived from an EMBL/GenBank/DDBJ whole genome shotgun (WGS) entry which is preliminary data.</text>
</comment>
<evidence type="ECO:0000256" key="2">
    <source>
        <dbReference type="ARBA" id="ARBA00006127"/>
    </source>
</evidence>
<evidence type="ECO:0000256" key="1">
    <source>
        <dbReference type="ARBA" id="ARBA00004498"/>
    </source>
</evidence>
<organism evidence="14 15">
    <name type="scientific">Pararge aegeria aegeria</name>
    <dbReference type="NCBI Taxonomy" id="348720"/>
    <lineage>
        <taxon>Eukaryota</taxon>
        <taxon>Metazoa</taxon>
        <taxon>Ecdysozoa</taxon>
        <taxon>Arthropoda</taxon>
        <taxon>Hexapoda</taxon>
        <taxon>Insecta</taxon>
        <taxon>Pterygota</taxon>
        <taxon>Neoptera</taxon>
        <taxon>Endopterygota</taxon>
        <taxon>Lepidoptera</taxon>
        <taxon>Glossata</taxon>
        <taxon>Ditrysia</taxon>
        <taxon>Papilionoidea</taxon>
        <taxon>Nymphalidae</taxon>
        <taxon>Satyrinae</taxon>
        <taxon>Satyrini</taxon>
        <taxon>Parargina</taxon>
        <taxon>Pararge</taxon>
    </lineage>
</organism>
<dbReference type="SMART" id="SM00181">
    <property type="entry name" value="EGF"/>
    <property type="match status" value="12"/>
</dbReference>
<name>A0A8S4S1E0_9NEOP</name>
<feature type="domain" description="EGF-like" evidence="13">
    <location>
        <begin position="1203"/>
        <end position="1243"/>
    </location>
</feature>
<dbReference type="SUPFAM" id="SSF57196">
    <property type="entry name" value="EGF/Laminin"/>
    <property type="match status" value="2"/>
</dbReference>
<evidence type="ECO:0000256" key="4">
    <source>
        <dbReference type="ARBA" id="ARBA00022530"/>
    </source>
</evidence>
<dbReference type="SMART" id="SM00179">
    <property type="entry name" value="EGF_CA"/>
    <property type="match status" value="15"/>
</dbReference>
<feature type="compositionally biased region" description="Polar residues" evidence="12">
    <location>
        <begin position="797"/>
        <end position="809"/>
    </location>
</feature>
<dbReference type="CDD" id="cd00054">
    <property type="entry name" value="EGF_CA"/>
    <property type="match status" value="5"/>
</dbReference>
<dbReference type="InterPro" id="IPR055088">
    <property type="entry name" value="Fibulin_C"/>
</dbReference>
<dbReference type="InterPro" id="IPR000742">
    <property type="entry name" value="EGF"/>
</dbReference>
<dbReference type="Pfam" id="PF07645">
    <property type="entry name" value="EGF_CA"/>
    <property type="match status" value="12"/>
</dbReference>
<evidence type="ECO:0000256" key="9">
    <source>
        <dbReference type="ARBA" id="ARBA00023157"/>
    </source>
</evidence>
<keyword evidence="8" id="KW-0106">Calcium</keyword>
<feature type="compositionally biased region" description="Basic and acidic residues" evidence="12">
    <location>
        <begin position="693"/>
        <end position="713"/>
    </location>
</feature>
<feature type="compositionally biased region" description="Basic and acidic residues" evidence="12">
    <location>
        <begin position="753"/>
        <end position="773"/>
    </location>
</feature>
<comment type="similarity">
    <text evidence="2">Belongs to the fibulin family.</text>
</comment>
<feature type="compositionally biased region" description="Basic and acidic residues" evidence="12">
    <location>
        <begin position="601"/>
        <end position="616"/>
    </location>
</feature>
<dbReference type="SUPFAM" id="SSF57184">
    <property type="entry name" value="Growth factor receptor domain"/>
    <property type="match status" value="5"/>
</dbReference>
<evidence type="ECO:0000256" key="8">
    <source>
        <dbReference type="ARBA" id="ARBA00022837"/>
    </source>
</evidence>
<keyword evidence="7" id="KW-0677">Repeat</keyword>
<dbReference type="OrthoDB" id="10022113at2759"/>
<evidence type="ECO:0000313" key="15">
    <source>
        <dbReference type="Proteomes" id="UP000838756"/>
    </source>
</evidence>
<accession>A0A8S4S1E0</accession>
<evidence type="ECO:0000256" key="10">
    <source>
        <dbReference type="ARBA" id="ARBA00023180"/>
    </source>
</evidence>
<dbReference type="FunFam" id="2.10.25.10:FF:000005">
    <property type="entry name" value="Fibrillin 2"/>
    <property type="match status" value="1"/>
</dbReference>
<evidence type="ECO:0000256" key="11">
    <source>
        <dbReference type="PROSITE-ProRule" id="PRU00076"/>
    </source>
</evidence>
<evidence type="ECO:0000259" key="13">
    <source>
        <dbReference type="PROSITE" id="PS50026"/>
    </source>
</evidence>
<dbReference type="InterPro" id="IPR049883">
    <property type="entry name" value="NOTCH1_EGF-like"/>
</dbReference>
<dbReference type="PROSITE" id="PS00010">
    <property type="entry name" value="ASX_HYDROXYL"/>
    <property type="match status" value="4"/>
</dbReference>
<evidence type="ECO:0000256" key="5">
    <source>
        <dbReference type="ARBA" id="ARBA00022536"/>
    </source>
</evidence>
<feature type="disulfide bond" evidence="11">
    <location>
        <begin position="1354"/>
        <end position="1363"/>
    </location>
</feature>
<dbReference type="InterPro" id="IPR009030">
    <property type="entry name" value="Growth_fac_rcpt_cys_sf"/>
</dbReference>
<feature type="region of interest" description="Disordered" evidence="12">
    <location>
        <begin position="983"/>
        <end position="1012"/>
    </location>
</feature>
<evidence type="ECO:0000256" key="12">
    <source>
        <dbReference type="SAM" id="MobiDB-lite"/>
    </source>
</evidence>
<dbReference type="Proteomes" id="UP000838756">
    <property type="component" value="Unassembled WGS sequence"/>
</dbReference>
<feature type="compositionally biased region" description="Polar residues" evidence="12">
    <location>
        <begin position="619"/>
        <end position="629"/>
    </location>
</feature>
<keyword evidence="5 11" id="KW-0245">EGF-like domain</keyword>
<feature type="compositionally biased region" description="Polar residues" evidence="12">
    <location>
        <begin position="830"/>
        <end position="841"/>
    </location>
</feature>
<feature type="compositionally biased region" description="Basic and acidic residues" evidence="12">
    <location>
        <begin position="630"/>
        <end position="641"/>
    </location>
</feature>
<dbReference type="InterPro" id="IPR026823">
    <property type="entry name" value="cEGF"/>
</dbReference>
<dbReference type="PANTHER" id="PTHR24034:SF209">
    <property type="entry name" value="EGF-LIKE DOMAIN-CONTAINING PROTEIN"/>
    <property type="match status" value="1"/>
</dbReference>
<evidence type="ECO:0000313" key="14">
    <source>
        <dbReference type="EMBL" id="CAH2243695.1"/>
    </source>
</evidence>
<feature type="domain" description="EGF-like" evidence="13">
    <location>
        <begin position="1161"/>
        <end position="1202"/>
    </location>
</feature>
<keyword evidence="6" id="KW-0732">Signal</keyword>
<keyword evidence="15" id="KW-1185">Reference proteome</keyword>
<comment type="subcellular location">
    <subcellularLocation>
        <location evidence="1">Secreted</location>
        <location evidence="1">Extracellular space</location>
        <location evidence="1">Extracellular matrix</location>
    </subcellularLocation>
</comment>
<dbReference type="InterPro" id="IPR050751">
    <property type="entry name" value="ECM_structural_protein"/>
</dbReference>
<dbReference type="InterPro" id="IPR018097">
    <property type="entry name" value="EGF_Ca-bd_CS"/>
</dbReference>
<feature type="domain" description="EGF-like" evidence="13">
    <location>
        <begin position="425"/>
        <end position="467"/>
    </location>
</feature>
<dbReference type="PROSITE" id="PS50026">
    <property type="entry name" value="EGF_3"/>
    <property type="match status" value="5"/>
</dbReference>